<dbReference type="Proteomes" id="UP001235344">
    <property type="component" value="Chromosome"/>
</dbReference>
<sequence>MATSIGLLAMLPLLAAAGVFLLRGPRQKGAFGPARLVALVLAGLVLLFLVWMVVMVLGVGSHMRAM</sequence>
<keyword evidence="1" id="KW-1133">Transmembrane helix</keyword>
<keyword evidence="3" id="KW-1185">Reference proteome</keyword>
<name>A0ABY9H6B6_9GAMM</name>
<keyword evidence="1" id="KW-0472">Membrane</keyword>
<proteinExistence type="predicted"/>
<organism evidence="2 3">
    <name type="scientific">Halomonas alkalicola</name>
    <dbReference type="NCBI Taxonomy" id="1930622"/>
    <lineage>
        <taxon>Bacteria</taxon>
        <taxon>Pseudomonadati</taxon>
        <taxon>Pseudomonadota</taxon>
        <taxon>Gammaproteobacteria</taxon>
        <taxon>Oceanospirillales</taxon>
        <taxon>Halomonadaceae</taxon>
        <taxon>Halomonas</taxon>
    </lineage>
</organism>
<evidence type="ECO:0000256" key="1">
    <source>
        <dbReference type="SAM" id="Phobius"/>
    </source>
</evidence>
<dbReference type="EMBL" id="CP131913">
    <property type="protein sequence ID" value="WLI73929.1"/>
    <property type="molecule type" value="Genomic_DNA"/>
</dbReference>
<accession>A0ABY9H6B6</accession>
<gene>
    <name evidence="2" type="ORF">B6N23_03085</name>
</gene>
<evidence type="ECO:0000313" key="3">
    <source>
        <dbReference type="Proteomes" id="UP001235344"/>
    </source>
</evidence>
<feature type="transmembrane region" description="Helical" evidence="1">
    <location>
        <begin position="37"/>
        <end position="60"/>
    </location>
</feature>
<evidence type="ECO:0000313" key="2">
    <source>
        <dbReference type="EMBL" id="WLI73929.1"/>
    </source>
</evidence>
<reference evidence="2 3" key="1">
    <citation type="submission" date="2023-08" db="EMBL/GenBank/DDBJ databases">
        <title>Transcriptome Analysis of Halomonas alkalicola CICC 11012s to Identify the Genes Involved in Alkaline Tolerances.</title>
        <authorList>
            <person name="Zhai L."/>
        </authorList>
    </citation>
    <scope>NUCLEOTIDE SEQUENCE [LARGE SCALE GENOMIC DNA]</scope>
    <source>
        <strain evidence="2 3">CICC 11012s</strain>
    </source>
</reference>
<protein>
    <submittedName>
        <fullName evidence="2">Uncharacterized protein</fullName>
    </submittedName>
</protein>
<dbReference type="RefSeq" id="WP_305501721.1">
    <property type="nucleotide sequence ID" value="NZ_CP131913.1"/>
</dbReference>
<keyword evidence="1" id="KW-0812">Transmembrane</keyword>